<dbReference type="STRING" id="1884261.A0A5C3QUL5"/>
<proteinExistence type="predicted"/>
<sequence>MSHIDSYFPAPTPAILAHDLLSLVCAHVYEFGALPYPASLDPHFSCEAGVPVSLPSTYPASSWSEPTSRGTLSNLCLVNHAWYEAAKPYLWRKIQVRLPRSWLALVEQTVWNEDLADLDPVAEMSIKAAAQATDDAQKAVRDLEKSIFDELTLTGPSVPYELLTPPASREPSPRRIRAKSKSPARWEIVKSIRHAIEDMIFSREPGLHVPIPNDPRPGRFIRHLDFNHFRTIGMRRSVEEGVNSRFVTGDLLRAVLKEMPSLISFGATEYMDGALTLEVLEELFLRGAPSGGRGRPARGRTLDPNDVEEEDRERRRQCTDLVAIDLTGCVSAVFVNSIAKFVEQHILPAEEEERSASSGEGRRTPRPSADEDSLIFPGLLRLGLRGVKSIHPQILIPFVMAFPSLTHLDLSGTRATPELLQALGHSSSIRLHSLALSKCIHLTSESVRSLLVDSAAASTLRELNLYGDATFPSPLTERDLLDIVSHAPCFVNEDLEYLDLSSSPVTQAVLEAHCPQPQLRSLGLCHIPNLDIKSISNFLKNKASKVEVLALVGTSPDLDCGPRADGTRGSPRTASVQLHTHLIRPLCTSPFTFSLSANSTPAPPPTMLRVIELSKVLLTGLGAGAGTWRIVRSKGGRGWYVDTASGWVAEPGRQEPYARNLPETHPYRAEMCKLADANGNVSSGVGWHARKMEVLYGHGMLGRESGLYGAVAFAYSG</sequence>
<dbReference type="EMBL" id="ML178819">
    <property type="protein sequence ID" value="TFL04029.1"/>
    <property type="molecule type" value="Genomic_DNA"/>
</dbReference>
<dbReference type="SUPFAM" id="SSF52047">
    <property type="entry name" value="RNI-like"/>
    <property type="match status" value="1"/>
</dbReference>
<dbReference type="OrthoDB" id="9994419at2759"/>
<protein>
    <submittedName>
        <fullName evidence="2">Uncharacterized protein</fullName>
    </submittedName>
</protein>
<dbReference type="InterPro" id="IPR006553">
    <property type="entry name" value="Leu-rich_rpt_Cys-con_subtyp"/>
</dbReference>
<dbReference type="SMART" id="SM00367">
    <property type="entry name" value="LRR_CC"/>
    <property type="match status" value="4"/>
</dbReference>
<feature type="region of interest" description="Disordered" evidence="1">
    <location>
        <begin position="290"/>
        <end position="314"/>
    </location>
</feature>
<dbReference type="InterPro" id="IPR032675">
    <property type="entry name" value="LRR_dom_sf"/>
</dbReference>
<feature type="region of interest" description="Disordered" evidence="1">
    <location>
        <begin position="350"/>
        <end position="370"/>
    </location>
</feature>
<name>A0A5C3QUL5_9AGAR</name>
<evidence type="ECO:0000313" key="3">
    <source>
        <dbReference type="Proteomes" id="UP000305067"/>
    </source>
</evidence>
<keyword evidence="3" id="KW-1185">Reference proteome</keyword>
<gene>
    <name evidence="2" type="ORF">BDV98DRAFT_563440</name>
</gene>
<accession>A0A5C3QUL5</accession>
<dbReference type="Gene3D" id="3.80.10.10">
    <property type="entry name" value="Ribonuclease Inhibitor"/>
    <property type="match status" value="1"/>
</dbReference>
<evidence type="ECO:0000256" key="1">
    <source>
        <dbReference type="SAM" id="MobiDB-lite"/>
    </source>
</evidence>
<organism evidence="2 3">
    <name type="scientific">Pterulicium gracile</name>
    <dbReference type="NCBI Taxonomy" id="1884261"/>
    <lineage>
        <taxon>Eukaryota</taxon>
        <taxon>Fungi</taxon>
        <taxon>Dikarya</taxon>
        <taxon>Basidiomycota</taxon>
        <taxon>Agaricomycotina</taxon>
        <taxon>Agaricomycetes</taxon>
        <taxon>Agaricomycetidae</taxon>
        <taxon>Agaricales</taxon>
        <taxon>Pleurotineae</taxon>
        <taxon>Pterulaceae</taxon>
        <taxon>Pterulicium</taxon>
    </lineage>
</organism>
<reference evidence="2 3" key="1">
    <citation type="journal article" date="2019" name="Nat. Ecol. Evol.">
        <title>Megaphylogeny resolves global patterns of mushroom evolution.</title>
        <authorList>
            <person name="Varga T."/>
            <person name="Krizsan K."/>
            <person name="Foldi C."/>
            <person name="Dima B."/>
            <person name="Sanchez-Garcia M."/>
            <person name="Sanchez-Ramirez S."/>
            <person name="Szollosi G.J."/>
            <person name="Szarkandi J.G."/>
            <person name="Papp V."/>
            <person name="Albert L."/>
            <person name="Andreopoulos W."/>
            <person name="Angelini C."/>
            <person name="Antonin V."/>
            <person name="Barry K.W."/>
            <person name="Bougher N.L."/>
            <person name="Buchanan P."/>
            <person name="Buyck B."/>
            <person name="Bense V."/>
            <person name="Catcheside P."/>
            <person name="Chovatia M."/>
            <person name="Cooper J."/>
            <person name="Damon W."/>
            <person name="Desjardin D."/>
            <person name="Finy P."/>
            <person name="Geml J."/>
            <person name="Haridas S."/>
            <person name="Hughes K."/>
            <person name="Justo A."/>
            <person name="Karasinski D."/>
            <person name="Kautmanova I."/>
            <person name="Kiss B."/>
            <person name="Kocsube S."/>
            <person name="Kotiranta H."/>
            <person name="LaButti K.M."/>
            <person name="Lechner B.E."/>
            <person name="Liimatainen K."/>
            <person name="Lipzen A."/>
            <person name="Lukacs Z."/>
            <person name="Mihaltcheva S."/>
            <person name="Morgado L.N."/>
            <person name="Niskanen T."/>
            <person name="Noordeloos M.E."/>
            <person name="Ohm R.A."/>
            <person name="Ortiz-Santana B."/>
            <person name="Ovrebo C."/>
            <person name="Racz N."/>
            <person name="Riley R."/>
            <person name="Savchenko A."/>
            <person name="Shiryaev A."/>
            <person name="Soop K."/>
            <person name="Spirin V."/>
            <person name="Szebenyi C."/>
            <person name="Tomsovsky M."/>
            <person name="Tulloss R.E."/>
            <person name="Uehling J."/>
            <person name="Grigoriev I.V."/>
            <person name="Vagvolgyi C."/>
            <person name="Papp T."/>
            <person name="Martin F.M."/>
            <person name="Miettinen O."/>
            <person name="Hibbett D.S."/>
            <person name="Nagy L.G."/>
        </authorList>
    </citation>
    <scope>NUCLEOTIDE SEQUENCE [LARGE SCALE GENOMIC DNA]</scope>
    <source>
        <strain evidence="2 3">CBS 309.79</strain>
    </source>
</reference>
<dbReference type="AlphaFoldDB" id="A0A5C3QUL5"/>
<dbReference type="Proteomes" id="UP000305067">
    <property type="component" value="Unassembled WGS sequence"/>
</dbReference>
<evidence type="ECO:0000313" key="2">
    <source>
        <dbReference type="EMBL" id="TFL04029.1"/>
    </source>
</evidence>